<organism evidence="2 3">
    <name type="scientific">Pedobacter cryoconitis</name>
    <dbReference type="NCBI Taxonomy" id="188932"/>
    <lineage>
        <taxon>Bacteria</taxon>
        <taxon>Pseudomonadati</taxon>
        <taxon>Bacteroidota</taxon>
        <taxon>Sphingobacteriia</taxon>
        <taxon>Sphingobacteriales</taxon>
        <taxon>Sphingobacteriaceae</taxon>
        <taxon>Pedobacter</taxon>
    </lineage>
</organism>
<dbReference type="InterPro" id="IPR012338">
    <property type="entry name" value="Beta-lactam/transpept-like"/>
</dbReference>
<keyword evidence="3" id="KW-1185">Reference proteome</keyword>
<accession>A0A127V9Q4</accession>
<reference evidence="2 3" key="1">
    <citation type="submission" date="2016-03" db="EMBL/GenBank/DDBJ databases">
        <title>Complete genome sequence of Pedobacter cryoconitis PAMC 27485.</title>
        <authorList>
            <person name="Lee J."/>
            <person name="Kim O.-S."/>
        </authorList>
    </citation>
    <scope>NUCLEOTIDE SEQUENCE [LARGE SCALE GENOMIC DNA]</scope>
    <source>
        <strain evidence="2 3">PAMC 27485</strain>
    </source>
</reference>
<name>A0A127V9Q4_9SPHI</name>
<dbReference type="InterPro" id="IPR050789">
    <property type="entry name" value="Diverse_Enzym_Activities"/>
</dbReference>
<dbReference type="Pfam" id="PF00144">
    <property type="entry name" value="Beta-lactamase"/>
    <property type="match status" value="1"/>
</dbReference>
<dbReference type="KEGG" id="pcm:AY601_1156"/>
<feature type="domain" description="Beta-lactamase-related" evidence="1">
    <location>
        <begin position="255"/>
        <end position="538"/>
    </location>
</feature>
<dbReference type="SUPFAM" id="SSF56601">
    <property type="entry name" value="beta-lactamase/transpeptidase-like"/>
    <property type="match status" value="1"/>
</dbReference>
<protein>
    <recommendedName>
        <fullName evidence="1">Beta-lactamase-related domain-containing protein</fullName>
    </recommendedName>
</protein>
<sequence length="552" mass="61617">MKDSIRVNSCIVISYFYIKIMIRKFNAILLFLTLPLFALESYAQKMTFFDFRPARDSIQTSRAISSYNVGSDKDLYLLLSPEASLQAELAKFAPALKAEELLAKGNYSFNFYVDGKKAYTENLGPGAILPQDKTTNRPLDIVLISSGRSGLWSINLWDRFMAKAGMSLLSAQPKVLEIGVSVYIEQNGTKYSSELIKAKIKVTRIPKKIDPLKMGPQHIAAESGFKLSKAKLNKELIVTLNTKIADHTYRMINGIVVLKKGELLLEQYYNGEKRETLHDPRSVSKSITATLTGMAIKEGFITSENQRLMEFYKLRNYANYNTKKDSVKIVDLLSMSAAFEGNDEVETSAGNEENMYPTADYTKFALDLPMDPARQNGQSWSYFTAGTNLVMDILDKSIPGGAEAFAHKRLFVPLGIDKLEWARTPQGKPFGGGGLRLRALDFAKYGQLYANDGIYNGKRLLEKSWVAQSFSPLQVLPADRPGFYGLLFWNKAFVVAGKSYQVNYSSGNGGNKIYMFKDLPVVIVITASAYGKAFAHVQADEIVEKYLLPAIL</sequence>
<dbReference type="Gene3D" id="3.40.710.10">
    <property type="entry name" value="DD-peptidase/beta-lactamase superfamily"/>
    <property type="match status" value="1"/>
</dbReference>
<evidence type="ECO:0000313" key="3">
    <source>
        <dbReference type="Proteomes" id="UP000071561"/>
    </source>
</evidence>
<dbReference type="PATRIC" id="fig|188932.3.peg.1193"/>
<dbReference type="InterPro" id="IPR001466">
    <property type="entry name" value="Beta-lactam-related"/>
</dbReference>
<evidence type="ECO:0000313" key="2">
    <source>
        <dbReference type="EMBL" id="AMP98083.1"/>
    </source>
</evidence>
<dbReference type="PANTHER" id="PTHR43283:SF7">
    <property type="entry name" value="BETA-LACTAMASE-RELATED DOMAIN-CONTAINING PROTEIN"/>
    <property type="match status" value="1"/>
</dbReference>
<dbReference type="AlphaFoldDB" id="A0A127V9Q4"/>
<dbReference type="EMBL" id="CP014504">
    <property type="protein sequence ID" value="AMP98083.1"/>
    <property type="molecule type" value="Genomic_DNA"/>
</dbReference>
<gene>
    <name evidence="2" type="ORF">AY601_1156</name>
</gene>
<proteinExistence type="predicted"/>
<dbReference type="PANTHER" id="PTHR43283">
    <property type="entry name" value="BETA-LACTAMASE-RELATED"/>
    <property type="match status" value="1"/>
</dbReference>
<evidence type="ECO:0000259" key="1">
    <source>
        <dbReference type="Pfam" id="PF00144"/>
    </source>
</evidence>
<dbReference type="Proteomes" id="UP000071561">
    <property type="component" value="Chromosome"/>
</dbReference>